<gene>
    <name evidence="2" type="ORF">CXK91_16530</name>
</gene>
<dbReference type="Proteomes" id="UP000237068">
    <property type="component" value="Unassembled WGS sequence"/>
</dbReference>
<dbReference type="PANTHER" id="PTHR36966">
    <property type="entry name" value="REP-ASSOCIATED TYROSINE TRANSPOSASE"/>
    <property type="match status" value="1"/>
</dbReference>
<dbReference type="InterPro" id="IPR036515">
    <property type="entry name" value="Transposase_17_sf"/>
</dbReference>
<dbReference type="GO" id="GO:0004803">
    <property type="term" value="F:transposase activity"/>
    <property type="evidence" value="ECO:0007669"/>
    <property type="project" value="InterPro"/>
</dbReference>
<organism evidence="2 3">
    <name type="scientific">Stutzerimonas stutzeri</name>
    <name type="common">Pseudomonas stutzeri</name>
    <dbReference type="NCBI Taxonomy" id="316"/>
    <lineage>
        <taxon>Bacteria</taxon>
        <taxon>Pseudomonadati</taxon>
        <taxon>Pseudomonadota</taxon>
        <taxon>Gammaproteobacteria</taxon>
        <taxon>Pseudomonadales</taxon>
        <taxon>Pseudomonadaceae</taxon>
        <taxon>Stutzerimonas</taxon>
    </lineage>
</organism>
<dbReference type="InterPro" id="IPR002686">
    <property type="entry name" value="Transposase_17"/>
</dbReference>
<dbReference type="AlphaFoldDB" id="A0A2S4AK47"/>
<evidence type="ECO:0000259" key="1">
    <source>
        <dbReference type="SMART" id="SM01321"/>
    </source>
</evidence>
<dbReference type="GO" id="GO:0006313">
    <property type="term" value="P:DNA transposition"/>
    <property type="evidence" value="ECO:0007669"/>
    <property type="project" value="InterPro"/>
</dbReference>
<dbReference type="SUPFAM" id="SSF143422">
    <property type="entry name" value="Transposase IS200-like"/>
    <property type="match status" value="1"/>
</dbReference>
<dbReference type="Gene3D" id="3.30.70.1290">
    <property type="entry name" value="Transposase IS200-like"/>
    <property type="match status" value="1"/>
</dbReference>
<comment type="caution">
    <text evidence="2">The sequence shown here is derived from an EMBL/GenBank/DDBJ whole genome shotgun (WGS) entry which is preliminary data.</text>
</comment>
<evidence type="ECO:0000313" key="2">
    <source>
        <dbReference type="EMBL" id="POH81602.1"/>
    </source>
</evidence>
<feature type="domain" description="Transposase IS200-like" evidence="1">
    <location>
        <begin position="19"/>
        <end position="127"/>
    </location>
</feature>
<dbReference type="EMBL" id="PPXG01000007">
    <property type="protein sequence ID" value="POH81602.1"/>
    <property type="molecule type" value="Genomic_DNA"/>
</dbReference>
<dbReference type="RefSeq" id="WP_103457200.1">
    <property type="nucleotide sequence ID" value="NZ_JAMOHQ010000007.1"/>
</dbReference>
<sequence>MSKEAYAASSRLRRGRSSVVNQVYLVTAVTLGRARVFDDLSAARTLILTMREDARRGSHETLAFVVMPDHLHWLLQLHEGSLSELVGRVKSISARRLGTRVWQDGFHDRALRVEEDLVTVARYVVANPLRARLVERVGDYPHWDAVWL</sequence>
<dbReference type="SMART" id="SM01321">
    <property type="entry name" value="Y1_Tnp"/>
    <property type="match status" value="1"/>
</dbReference>
<dbReference type="PANTHER" id="PTHR36966:SF1">
    <property type="entry name" value="REP-ASSOCIATED TYROSINE TRANSPOSASE"/>
    <property type="match status" value="1"/>
</dbReference>
<dbReference type="GO" id="GO:0043565">
    <property type="term" value="F:sequence-specific DNA binding"/>
    <property type="evidence" value="ECO:0007669"/>
    <property type="project" value="TreeGrafter"/>
</dbReference>
<reference evidence="2 3" key="1">
    <citation type="submission" date="2018-01" db="EMBL/GenBank/DDBJ databases">
        <title>Denitrification phenotypes of diverse strains of Pseudomonas stutzeri.</title>
        <authorList>
            <person name="Milligan D.A."/>
            <person name="Bergaust L."/>
            <person name="Bakken L.R."/>
            <person name="Frostegard A."/>
        </authorList>
    </citation>
    <scope>NUCLEOTIDE SEQUENCE [LARGE SCALE GENOMIC DNA]</scope>
    <source>
        <strain evidence="2 3">24a13</strain>
    </source>
</reference>
<dbReference type="NCBIfam" id="NF047646">
    <property type="entry name" value="REP_Tyr_transpos"/>
    <property type="match status" value="1"/>
</dbReference>
<name>A0A2S4AK47_STUST</name>
<dbReference type="OrthoDB" id="9791101at2"/>
<dbReference type="Pfam" id="PF01797">
    <property type="entry name" value="Y1_Tnp"/>
    <property type="match status" value="1"/>
</dbReference>
<evidence type="ECO:0000313" key="3">
    <source>
        <dbReference type="Proteomes" id="UP000237068"/>
    </source>
</evidence>
<proteinExistence type="predicted"/>
<protein>
    <submittedName>
        <fullName evidence="2">Transposase</fullName>
    </submittedName>
</protein>
<accession>A0A2S4AK47</accession>
<dbReference type="InterPro" id="IPR052715">
    <property type="entry name" value="RAYT_transposase"/>
</dbReference>